<reference evidence="1" key="1">
    <citation type="submission" date="2018-05" db="EMBL/GenBank/DDBJ databases">
        <authorList>
            <person name="Lanie J.A."/>
            <person name="Ng W.-L."/>
            <person name="Kazmierczak K.M."/>
            <person name="Andrzejewski T.M."/>
            <person name="Davidsen T.M."/>
            <person name="Wayne K.J."/>
            <person name="Tettelin H."/>
            <person name="Glass J.I."/>
            <person name="Rusch D."/>
            <person name="Podicherti R."/>
            <person name="Tsui H.-C.T."/>
            <person name="Winkler M.E."/>
        </authorList>
    </citation>
    <scope>NUCLEOTIDE SEQUENCE</scope>
</reference>
<organism evidence="1">
    <name type="scientific">marine metagenome</name>
    <dbReference type="NCBI Taxonomy" id="408172"/>
    <lineage>
        <taxon>unclassified sequences</taxon>
        <taxon>metagenomes</taxon>
        <taxon>ecological metagenomes</taxon>
    </lineage>
</organism>
<evidence type="ECO:0008006" key="2">
    <source>
        <dbReference type="Google" id="ProtNLM"/>
    </source>
</evidence>
<evidence type="ECO:0000313" key="1">
    <source>
        <dbReference type="EMBL" id="SVC18612.1"/>
    </source>
</evidence>
<sequence>MKNCGIRTRQMSKPETLELGKILCDTSYLGWLINYAQLTNMIAIQYNVNYDEMWTFADEIHKFLGNRPKMYPGFIGGHCVIPNLDLMRNQTLDLIKKMNTQYSKKVKNSKTIHKKYTK</sequence>
<protein>
    <recommendedName>
        <fullName evidence="2">UDP-glucose/GDP-mannose dehydrogenase dimerisation domain-containing protein</fullName>
    </recommendedName>
</protein>
<accession>A0A382K5C1</accession>
<dbReference type="EMBL" id="UINC01077982">
    <property type="protein sequence ID" value="SVC18612.1"/>
    <property type="molecule type" value="Genomic_DNA"/>
</dbReference>
<gene>
    <name evidence="1" type="ORF">METZ01_LOCUS271466</name>
</gene>
<proteinExistence type="predicted"/>
<name>A0A382K5C1_9ZZZZ</name>
<dbReference type="AlphaFoldDB" id="A0A382K5C1"/>